<gene>
    <name evidence="2" type="ORF">NCTC10132_00644</name>
</gene>
<dbReference type="Proteomes" id="UP000257559">
    <property type="component" value="Chromosome"/>
</dbReference>
<evidence type="ECO:0000256" key="1">
    <source>
        <dbReference type="SAM" id="Phobius"/>
    </source>
</evidence>
<keyword evidence="3" id="KW-1185">Reference proteome</keyword>
<feature type="non-terminal residue" evidence="2">
    <location>
        <position position="163"/>
    </location>
</feature>
<feature type="transmembrane region" description="Helical" evidence="1">
    <location>
        <begin position="16"/>
        <end position="35"/>
    </location>
</feature>
<keyword evidence="1" id="KW-0812">Transmembrane</keyword>
<keyword evidence="1" id="KW-0472">Membrane</keyword>
<proteinExistence type="predicted"/>
<protein>
    <submittedName>
        <fullName evidence="2">Uncharacterized protein</fullName>
    </submittedName>
</protein>
<evidence type="ECO:0000313" key="3">
    <source>
        <dbReference type="Proteomes" id="UP000257559"/>
    </source>
</evidence>
<sequence>MESIKNFFSFKNIKNILILTFSIIGFVIVSLLIGIKISSPFRPAFFNYKSYMSKANIDTINEKYEYKTFNEVDEFTVALNNNKAIAGIGSDFQAITLIKKGFIQKINFEKLLNRQQPIKNQKELKEILKQIYTPAVFAHLESYDEELLTDEYGNNFTEPKHLW</sequence>
<dbReference type="KEGG" id="medw:NCTC10132_00644"/>
<dbReference type="Pfam" id="PF02030">
    <property type="entry name" value="Lipoprotein_8"/>
    <property type="match status" value="1"/>
</dbReference>
<organism evidence="2 3">
    <name type="scientific">Mycoplasmopsis edwardii</name>
    <dbReference type="NCBI Taxonomy" id="53558"/>
    <lineage>
        <taxon>Bacteria</taxon>
        <taxon>Bacillati</taxon>
        <taxon>Mycoplasmatota</taxon>
        <taxon>Mycoplasmoidales</taxon>
        <taxon>Metamycoplasmataceae</taxon>
        <taxon>Mycoplasmopsis</taxon>
    </lineage>
</organism>
<dbReference type="EMBL" id="LS991951">
    <property type="protein sequence ID" value="SYV97279.1"/>
    <property type="molecule type" value="Genomic_DNA"/>
</dbReference>
<reference evidence="3" key="1">
    <citation type="submission" date="2018-06" db="EMBL/GenBank/DDBJ databases">
        <authorList>
            <consortium name="Pathogen Informatics"/>
        </authorList>
    </citation>
    <scope>NUCLEOTIDE SEQUENCE [LARGE SCALE GENOMIC DNA]</scope>
    <source>
        <strain evidence="3">NCTC10132</strain>
    </source>
</reference>
<evidence type="ECO:0000313" key="2">
    <source>
        <dbReference type="EMBL" id="SYV97279.1"/>
    </source>
</evidence>
<accession>A0A3B0PKU8</accession>
<dbReference type="AlphaFoldDB" id="A0A3B0PKU8"/>
<keyword evidence="1" id="KW-1133">Transmembrane helix</keyword>
<name>A0A3B0PKU8_9BACT</name>